<protein>
    <submittedName>
        <fullName evidence="1">Uncharacterized protein</fullName>
    </submittedName>
</protein>
<accession>A0A0F5JZ41</accession>
<gene>
    <name evidence="1" type="ORF">WM40_12840</name>
</gene>
<keyword evidence="2" id="KW-1185">Reference proteome</keyword>
<dbReference type="Proteomes" id="UP000033618">
    <property type="component" value="Unassembled WGS sequence"/>
</dbReference>
<dbReference type="EMBL" id="LAQU01000012">
    <property type="protein sequence ID" value="KKB63146.1"/>
    <property type="molecule type" value="Genomic_DNA"/>
</dbReference>
<name>A0A0F5JZ41_9BURK</name>
<organism evidence="1 2">
    <name type="scientific">Robbsia andropogonis</name>
    <dbReference type="NCBI Taxonomy" id="28092"/>
    <lineage>
        <taxon>Bacteria</taxon>
        <taxon>Pseudomonadati</taxon>
        <taxon>Pseudomonadota</taxon>
        <taxon>Betaproteobacteria</taxon>
        <taxon>Burkholderiales</taxon>
        <taxon>Burkholderiaceae</taxon>
        <taxon>Robbsia</taxon>
    </lineage>
</organism>
<evidence type="ECO:0000313" key="1">
    <source>
        <dbReference type="EMBL" id="KKB63146.1"/>
    </source>
</evidence>
<proteinExistence type="predicted"/>
<reference evidence="1 2" key="1">
    <citation type="submission" date="2015-03" db="EMBL/GenBank/DDBJ databases">
        <title>Draft Genome Sequence of Burkholderia andropogonis type strain ICMP2807, isolated from Sorghum bicolor.</title>
        <authorList>
            <person name="Lopes-Santos L."/>
            <person name="Castro D.B."/>
            <person name="Ottoboni L.M."/>
            <person name="Park D."/>
            <person name="Weirc B.S."/>
            <person name="Destefano S.A."/>
        </authorList>
    </citation>
    <scope>NUCLEOTIDE SEQUENCE [LARGE SCALE GENOMIC DNA]</scope>
    <source>
        <strain evidence="1 2">ICMP2807</strain>
    </source>
</reference>
<comment type="caution">
    <text evidence="1">The sequence shown here is derived from an EMBL/GenBank/DDBJ whole genome shotgun (WGS) entry which is preliminary data.</text>
</comment>
<dbReference type="PATRIC" id="fig|28092.6.peg.3024"/>
<sequence length="75" mass="8623">MVRRRATKTATPVMIACYAMRTRHPRPSEMHLENNANRCIFATDTAKNPIPGSFNRECDGTCTPRRHDVGWIETY</sequence>
<evidence type="ECO:0000313" key="2">
    <source>
        <dbReference type="Proteomes" id="UP000033618"/>
    </source>
</evidence>
<dbReference type="AlphaFoldDB" id="A0A0F5JZ41"/>